<evidence type="ECO:0000313" key="2">
    <source>
        <dbReference type="EMBL" id="VAW03058.1"/>
    </source>
</evidence>
<dbReference type="InterPro" id="IPR010712">
    <property type="entry name" value="Arsenical-R_ArsD"/>
</dbReference>
<dbReference type="AlphaFoldDB" id="A0A3B0SCX2"/>
<organism evidence="2">
    <name type="scientific">hydrothermal vent metagenome</name>
    <dbReference type="NCBI Taxonomy" id="652676"/>
    <lineage>
        <taxon>unclassified sequences</taxon>
        <taxon>metagenomes</taxon>
        <taxon>ecological metagenomes</taxon>
    </lineage>
</organism>
<dbReference type="EMBL" id="UOEG01000250">
    <property type="protein sequence ID" value="VAW03058.1"/>
    <property type="molecule type" value="Genomic_DNA"/>
</dbReference>
<dbReference type="GO" id="GO:0046685">
    <property type="term" value="P:response to arsenic-containing substance"/>
    <property type="evidence" value="ECO:0007669"/>
    <property type="project" value="InterPro"/>
</dbReference>
<proteinExistence type="predicted"/>
<gene>
    <name evidence="2" type="ORF">MNBD_ALPHA07-2418</name>
</gene>
<name>A0A3B0SCX2_9ZZZZ</name>
<dbReference type="GO" id="GO:0003677">
    <property type="term" value="F:DNA binding"/>
    <property type="evidence" value="ECO:0007669"/>
    <property type="project" value="InterPro"/>
</dbReference>
<feature type="region of interest" description="Disordered" evidence="1">
    <location>
        <begin position="107"/>
        <end position="127"/>
    </location>
</feature>
<reference evidence="2" key="1">
    <citation type="submission" date="2018-06" db="EMBL/GenBank/DDBJ databases">
        <authorList>
            <person name="Zhirakovskaya E."/>
        </authorList>
    </citation>
    <scope>NUCLEOTIDE SEQUENCE</scope>
</reference>
<dbReference type="GO" id="GO:0045892">
    <property type="term" value="P:negative regulation of DNA-templated transcription"/>
    <property type="evidence" value="ECO:0007669"/>
    <property type="project" value="InterPro"/>
</dbReference>
<sequence>MKTLTIYDPAMCCSTGICGAEVDQTLVTFAAGLDWLKGEGVSITRINLSQEPAEFAANKLVSDVLQKTGVDGLPVILIGDELHSSGRYPARAELAELLNVTYAPDTPKSTGCCSDDSEAGKPTSGCC</sequence>
<evidence type="ECO:0000256" key="1">
    <source>
        <dbReference type="SAM" id="MobiDB-lite"/>
    </source>
</evidence>
<dbReference type="Pfam" id="PF06953">
    <property type="entry name" value="ArsD"/>
    <property type="match status" value="1"/>
</dbReference>
<dbReference type="NCBIfam" id="NF033727">
    <property type="entry name" value="chaperon_ArsD"/>
    <property type="match status" value="1"/>
</dbReference>
<protein>
    <submittedName>
        <fullName evidence="2">Arsenical resistance operon trans-acting repressor ArsD</fullName>
    </submittedName>
</protein>
<accession>A0A3B0SCX2</accession>
<dbReference type="Gene3D" id="3.40.30.10">
    <property type="entry name" value="Glutaredoxin"/>
    <property type="match status" value="1"/>
</dbReference>